<dbReference type="Proteomes" id="UP000199202">
    <property type="component" value="Unassembled WGS sequence"/>
</dbReference>
<gene>
    <name evidence="1" type="ORF">SAMN05421869_1544</name>
</gene>
<sequence>MGREGLVHAVPGLRNERNYTVLIPVTRWPK</sequence>
<organism evidence="1 2">
    <name type="scientific">Nonomuraea jiangxiensis</name>
    <dbReference type="NCBI Taxonomy" id="633440"/>
    <lineage>
        <taxon>Bacteria</taxon>
        <taxon>Bacillati</taxon>
        <taxon>Actinomycetota</taxon>
        <taxon>Actinomycetes</taxon>
        <taxon>Streptosporangiales</taxon>
        <taxon>Streptosporangiaceae</taxon>
        <taxon>Nonomuraea</taxon>
    </lineage>
</organism>
<accession>A0A1G9VP68</accession>
<name>A0A1G9VP68_9ACTN</name>
<evidence type="ECO:0000313" key="2">
    <source>
        <dbReference type="Proteomes" id="UP000199202"/>
    </source>
</evidence>
<keyword evidence="2" id="KW-1185">Reference proteome</keyword>
<reference evidence="1 2" key="1">
    <citation type="submission" date="2016-10" db="EMBL/GenBank/DDBJ databases">
        <authorList>
            <person name="de Groot N.N."/>
        </authorList>
    </citation>
    <scope>NUCLEOTIDE SEQUENCE [LARGE SCALE GENOMIC DNA]</scope>
    <source>
        <strain evidence="1 2">CGMCC 4.6533</strain>
    </source>
</reference>
<dbReference type="AlphaFoldDB" id="A0A1G9VP68"/>
<dbReference type="EMBL" id="FNDJ01000054">
    <property type="protein sequence ID" value="SDM74008.1"/>
    <property type="molecule type" value="Genomic_DNA"/>
</dbReference>
<proteinExistence type="predicted"/>
<evidence type="ECO:0000313" key="1">
    <source>
        <dbReference type="EMBL" id="SDM74008.1"/>
    </source>
</evidence>
<protein>
    <submittedName>
        <fullName evidence="1">Uncharacterized protein</fullName>
    </submittedName>
</protein>